<dbReference type="CDD" id="cd07012">
    <property type="entry name" value="PBP2_Bug_TTT"/>
    <property type="match status" value="1"/>
</dbReference>
<feature type="chain" id="PRO_5043926708" evidence="3">
    <location>
        <begin position="24"/>
        <end position="341"/>
    </location>
</feature>
<evidence type="ECO:0000256" key="2">
    <source>
        <dbReference type="SAM" id="MobiDB-lite"/>
    </source>
</evidence>
<keyword evidence="5" id="KW-1185">Reference proteome</keyword>
<feature type="signal peptide" evidence="3">
    <location>
        <begin position="1"/>
        <end position="23"/>
    </location>
</feature>
<dbReference type="PANTHER" id="PTHR42928">
    <property type="entry name" value="TRICARBOXYLATE-BINDING PROTEIN"/>
    <property type="match status" value="1"/>
</dbReference>
<dbReference type="Proteomes" id="UP000061660">
    <property type="component" value="Chromosome"/>
</dbReference>
<sequence precursor="true">MKTKWLKWSFIFVIIALFTAACAGGGNNTSDAGSSNTTQGGAAGAGEKADKWPEKPISIIVWSKAGSGVDVMGRQAAKFLGNQLGKSVVVENITGGDGASAMQTILSKPADGYTIGVNTRSQMISLNTDLKNDFNLNDFHFISINQGDPYALVVRPGTGLDTFENFVQSAKNSEKFAIGGFGANSAHQIFASDLAKAAGYSFEWIPYAGGSEAVTQLLGGHIQAALTNVGQVLEYVKAGQLKIIAVSSAEKMDEIPDTPTFTELGFPELESSHWRGFYVKKGTPKEIIAKYDELFKALSQDKEWVNYLDANGLTNDFRPSSESHPFVEKEFAEIGKKLAGN</sequence>
<feature type="compositionally biased region" description="Polar residues" evidence="2">
    <location>
        <begin position="28"/>
        <end position="39"/>
    </location>
</feature>
<dbReference type="Gene3D" id="3.40.190.10">
    <property type="entry name" value="Periplasmic binding protein-like II"/>
    <property type="match status" value="1"/>
</dbReference>
<protein>
    <submittedName>
        <fullName evidence="4">Tripartite tricarboxylate transporter family receptor</fullName>
    </submittedName>
</protein>
<dbReference type="PIRSF" id="PIRSF017082">
    <property type="entry name" value="YflP"/>
    <property type="match status" value="1"/>
</dbReference>
<feature type="region of interest" description="Disordered" evidence="2">
    <location>
        <begin position="28"/>
        <end position="50"/>
    </location>
</feature>
<reference evidence="5" key="1">
    <citation type="submission" date="2015-12" db="EMBL/GenBank/DDBJ databases">
        <title>Complete genome sequences of two moderately thermophilic Paenibacillus species.</title>
        <authorList>
            <person name="Butler R.III."/>
            <person name="Wang J."/>
            <person name="Stark B.C."/>
            <person name="Pombert J.-F."/>
        </authorList>
    </citation>
    <scope>NUCLEOTIDE SEQUENCE [LARGE SCALE GENOMIC DNA]</scope>
    <source>
        <strain evidence="5">32O-Y</strain>
    </source>
</reference>
<dbReference type="OrthoDB" id="8881899at2"/>
<name>A0A0U2WEZ2_9BACL</name>
<keyword evidence="3" id="KW-0732">Signal</keyword>
<dbReference type="PATRIC" id="fig|162209.4.peg.3783"/>
<dbReference type="STRING" id="162209.IJ22_35600"/>
<evidence type="ECO:0000313" key="5">
    <source>
        <dbReference type="Proteomes" id="UP000061660"/>
    </source>
</evidence>
<dbReference type="Gene3D" id="3.40.190.150">
    <property type="entry name" value="Bordetella uptake gene, domain 1"/>
    <property type="match status" value="1"/>
</dbReference>
<evidence type="ECO:0000313" key="4">
    <source>
        <dbReference type="EMBL" id="ALS23898.1"/>
    </source>
</evidence>
<dbReference type="RefSeq" id="WP_062409713.1">
    <property type="nucleotide sequence ID" value="NZ_BJCS01000005.1"/>
</dbReference>
<dbReference type="PROSITE" id="PS51257">
    <property type="entry name" value="PROKAR_LIPOPROTEIN"/>
    <property type="match status" value="1"/>
</dbReference>
<gene>
    <name evidence="4" type="ORF">IJ22_35600</name>
</gene>
<dbReference type="PANTHER" id="PTHR42928:SF5">
    <property type="entry name" value="BLR1237 PROTEIN"/>
    <property type="match status" value="1"/>
</dbReference>
<evidence type="ECO:0000256" key="3">
    <source>
        <dbReference type="SAM" id="SignalP"/>
    </source>
</evidence>
<organism evidence="4 5">
    <name type="scientific">Paenibacillus naphthalenovorans</name>
    <dbReference type="NCBI Taxonomy" id="162209"/>
    <lineage>
        <taxon>Bacteria</taxon>
        <taxon>Bacillati</taxon>
        <taxon>Bacillota</taxon>
        <taxon>Bacilli</taxon>
        <taxon>Bacillales</taxon>
        <taxon>Paenibacillaceae</taxon>
        <taxon>Paenibacillus</taxon>
    </lineage>
</organism>
<dbReference type="InterPro" id="IPR005064">
    <property type="entry name" value="BUG"/>
</dbReference>
<dbReference type="KEGG" id="pnp:IJ22_35600"/>
<dbReference type="SUPFAM" id="SSF53850">
    <property type="entry name" value="Periplasmic binding protein-like II"/>
    <property type="match status" value="1"/>
</dbReference>
<dbReference type="EMBL" id="CP013652">
    <property type="protein sequence ID" value="ALS23898.1"/>
    <property type="molecule type" value="Genomic_DNA"/>
</dbReference>
<reference evidence="4 5" key="2">
    <citation type="journal article" date="2016" name="Genome Announc.">
        <title>Complete Genome Sequences of Two Interactive Moderate Thermophiles, Paenibacillus napthalenovorans 32O-Y and Paenibacillus sp. 32O-W.</title>
        <authorList>
            <person name="Butler R.R.III."/>
            <person name="Wang J."/>
            <person name="Stark B.C."/>
            <person name="Pombert J.F."/>
        </authorList>
    </citation>
    <scope>NUCLEOTIDE SEQUENCE [LARGE SCALE GENOMIC DNA]</scope>
    <source>
        <strain evidence="4 5">32O-Y</strain>
    </source>
</reference>
<comment type="similarity">
    <text evidence="1">Belongs to the UPF0065 (bug) family.</text>
</comment>
<dbReference type="AlphaFoldDB" id="A0A0U2WEZ2"/>
<accession>A0A0U2WEZ2</accession>
<dbReference type="Pfam" id="PF03401">
    <property type="entry name" value="TctC"/>
    <property type="match status" value="1"/>
</dbReference>
<keyword evidence="4" id="KW-0675">Receptor</keyword>
<dbReference type="InterPro" id="IPR042100">
    <property type="entry name" value="Bug_dom1"/>
</dbReference>
<evidence type="ECO:0000256" key="1">
    <source>
        <dbReference type="ARBA" id="ARBA00006987"/>
    </source>
</evidence>
<proteinExistence type="inferred from homology"/>